<gene>
    <name evidence="6" type="ORF">P4O66_017849</name>
</gene>
<dbReference type="Gene3D" id="3.30.420.10">
    <property type="entry name" value="Ribonuclease H-like superfamily/Ribonuclease H"/>
    <property type="match status" value="1"/>
</dbReference>
<reference evidence="6" key="1">
    <citation type="submission" date="2023-03" db="EMBL/GenBank/DDBJ databases">
        <title>Electrophorus voltai genome.</title>
        <authorList>
            <person name="Bian C."/>
        </authorList>
    </citation>
    <scope>NUCLEOTIDE SEQUENCE</scope>
    <source>
        <strain evidence="6">CB-2022</strain>
        <tissue evidence="6">Muscle</tissue>
    </source>
</reference>
<dbReference type="CDD" id="cd01647">
    <property type="entry name" value="RT_LTR"/>
    <property type="match status" value="1"/>
</dbReference>
<dbReference type="SUPFAM" id="SSF53098">
    <property type="entry name" value="Ribonuclease H-like"/>
    <property type="match status" value="1"/>
</dbReference>
<feature type="domain" description="Integrase catalytic" evidence="5">
    <location>
        <begin position="598"/>
        <end position="715"/>
    </location>
</feature>
<dbReference type="CDD" id="cd00303">
    <property type="entry name" value="retropepsin_like"/>
    <property type="match status" value="1"/>
</dbReference>
<dbReference type="InterPro" id="IPR021109">
    <property type="entry name" value="Peptidase_aspartic_dom_sf"/>
</dbReference>
<dbReference type="InterPro" id="IPR050951">
    <property type="entry name" value="Retrovirus_Pol_polyprotein"/>
</dbReference>
<dbReference type="InterPro" id="IPR001584">
    <property type="entry name" value="Integrase_cat-core"/>
</dbReference>
<dbReference type="GO" id="GO:0015074">
    <property type="term" value="P:DNA integration"/>
    <property type="evidence" value="ECO:0007669"/>
    <property type="project" value="InterPro"/>
</dbReference>
<dbReference type="Proteomes" id="UP001239994">
    <property type="component" value="Unassembled WGS sequence"/>
</dbReference>
<dbReference type="Pfam" id="PF00665">
    <property type="entry name" value="rve"/>
    <property type="match status" value="1"/>
</dbReference>
<accession>A0AAD8YU95</accession>
<evidence type="ECO:0000256" key="1">
    <source>
        <dbReference type="ARBA" id="ARBA00010879"/>
    </source>
</evidence>
<dbReference type="PROSITE" id="PS50878">
    <property type="entry name" value="RT_POL"/>
    <property type="match status" value="1"/>
</dbReference>
<dbReference type="GO" id="GO:0003676">
    <property type="term" value="F:nucleic acid binding"/>
    <property type="evidence" value="ECO:0007669"/>
    <property type="project" value="InterPro"/>
</dbReference>
<evidence type="ECO:0000313" key="6">
    <source>
        <dbReference type="EMBL" id="KAK1786113.1"/>
    </source>
</evidence>
<dbReference type="EMBL" id="JAROKS010000025">
    <property type="protein sequence ID" value="KAK1786113.1"/>
    <property type="molecule type" value="Genomic_DNA"/>
</dbReference>
<dbReference type="Gene3D" id="2.40.70.10">
    <property type="entry name" value="Acid Proteases"/>
    <property type="match status" value="1"/>
</dbReference>
<dbReference type="PANTHER" id="PTHR37984:SF15">
    <property type="entry name" value="INTEGRASE CATALYTIC DOMAIN-CONTAINING PROTEIN"/>
    <property type="match status" value="1"/>
</dbReference>
<dbReference type="Gene3D" id="1.10.340.70">
    <property type="match status" value="1"/>
</dbReference>
<dbReference type="SUPFAM" id="SSF56672">
    <property type="entry name" value="DNA/RNA polymerases"/>
    <property type="match status" value="1"/>
</dbReference>
<keyword evidence="7" id="KW-1185">Reference proteome</keyword>
<dbReference type="InterPro" id="IPR041588">
    <property type="entry name" value="Integrase_H2C2"/>
</dbReference>
<dbReference type="Pfam" id="PF17921">
    <property type="entry name" value="Integrase_H2C2"/>
    <property type="match status" value="1"/>
</dbReference>
<feature type="domain" description="Reverse transcriptase" evidence="4">
    <location>
        <begin position="275"/>
        <end position="455"/>
    </location>
</feature>
<dbReference type="AlphaFoldDB" id="A0AAD8YU95"/>
<evidence type="ECO:0000256" key="2">
    <source>
        <dbReference type="ARBA" id="ARBA00012180"/>
    </source>
</evidence>
<dbReference type="Pfam" id="PF00078">
    <property type="entry name" value="RVT_1"/>
    <property type="match status" value="1"/>
</dbReference>
<comment type="similarity">
    <text evidence="1">Belongs to the beta type-B retroviral polymerase family. HERV class-II K(HML-2) pol subfamily.</text>
</comment>
<dbReference type="InterPro" id="IPR000477">
    <property type="entry name" value="RT_dom"/>
</dbReference>
<dbReference type="Gene3D" id="3.10.10.10">
    <property type="entry name" value="HIV Type 1 Reverse Transcriptase, subunit A, domain 1"/>
    <property type="match status" value="1"/>
</dbReference>
<evidence type="ECO:0000313" key="7">
    <source>
        <dbReference type="Proteomes" id="UP001239994"/>
    </source>
</evidence>
<dbReference type="PANTHER" id="PTHR37984">
    <property type="entry name" value="PROTEIN CBG26694"/>
    <property type="match status" value="1"/>
</dbReference>
<dbReference type="InterPro" id="IPR012337">
    <property type="entry name" value="RNaseH-like_sf"/>
</dbReference>
<evidence type="ECO:0000259" key="4">
    <source>
        <dbReference type="PROSITE" id="PS50878"/>
    </source>
</evidence>
<evidence type="ECO:0000256" key="3">
    <source>
        <dbReference type="ARBA" id="ARBA00039658"/>
    </source>
</evidence>
<dbReference type="GO" id="GO:0004523">
    <property type="term" value="F:RNA-DNA hybrid ribonuclease activity"/>
    <property type="evidence" value="ECO:0007669"/>
    <property type="project" value="UniProtKB-EC"/>
</dbReference>
<evidence type="ECO:0000259" key="5">
    <source>
        <dbReference type="PROSITE" id="PS50994"/>
    </source>
</evidence>
<proteinExistence type="inferred from homology"/>
<name>A0AAD8YU95_9TELE</name>
<dbReference type="InterPro" id="IPR043502">
    <property type="entry name" value="DNA/RNA_pol_sf"/>
</dbReference>
<dbReference type="InterPro" id="IPR043128">
    <property type="entry name" value="Rev_trsase/Diguanyl_cyclase"/>
</dbReference>
<protein>
    <recommendedName>
        <fullName evidence="3">Gypsy retrotransposon integrase-like protein 1</fullName>
        <ecNumber evidence="2">3.1.26.4</ecNumber>
    </recommendedName>
</protein>
<dbReference type="InterPro" id="IPR036397">
    <property type="entry name" value="RNaseH_sf"/>
</dbReference>
<sequence>MEFRTLVAGTHWNEPAQIDVFVNGLRADLQADLACRLEGKTLNGVVHLAITYDRLLQERRRCVQREAPQRTETRPAWQTNIPEEPMLLDAAGVQRGGGGNSRVSCSSSCPMFKVLVQVSCKGHVLSPFALVDSGATGNVMDWGFARRLGIKAIALPSSLSIQALDEGPVGPDAVGKKQIQQWAPSCYRRCFLNKAVPLQATSIESPEARKQMPIPLEYQDLEQVFSPSKATWLPPHLDWDCAVTLKEGVVPPRCRIYPLSQEEERVMAQYIKEALQQGYVRPSTSLASAGVFFIKQRDGGLRPCVDYRGLNKLLVQYPYPLPLVPAALEQLKGARYFTKLDLHSAYNQIWIKEGDEWKTAFSTSTGHYEYLVLPYSFATALSIFQAYINEVLREFLGRSVVTYIDDILIYFPPSWNQHVLDVQAMLQTLLQNHLYCKAEKCEFHRKEVDFLGYAIQQGCFKVTYRPGEKNTRVDALSRQYTAEAQCPSSELVLSPTCFLASLEWELDRKIKAANPHPQCSANRFYVPPAHRGALITWAHTSLRTGRPGASRTAQLIGVHYWWTAMPKDVVRYVVSCPNCAPSKKPWVPPAGKLLPLPTSHQPWSHLEVDFVNDLPVSEGNTTILSVVDQFSKMVRFLPLVALPTALKTADLLFRQVFRQSDLPEDIVSDRGPWFTSRVWKELLGKLNITVGLTSGYHPQANGQMERVNQELGKFLYLYCNHHSEQNSMQHMEMGLTPFECVLCYQPPLYPWNIPTSDQPAVHRWCRESEQTWEETH</sequence>
<dbReference type="PROSITE" id="PS50994">
    <property type="entry name" value="INTEGRASE"/>
    <property type="match status" value="1"/>
</dbReference>
<dbReference type="Gene3D" id="3.30.70.270">
    <property type="match status" value="1"/>
</dbReference>
<comment type="caution">
    <text evidence="6">The sequence shown here is derived from an EMBL/GenBank/DDBJ whole genome shotgun (WGS) entry which is preliminary data.</text>
</comment>
<organism evidence="6 7">
    <name type="scientific">Electrophorus voltai</name>
    <dbReference type="NCBI Taxonomy" id="2609070"/>
    <lineage>
        <taxon>Eukaryota</taxon>
        <taxon>Metazoa</taxon>
        <taxon>Chordata</taxon>
        <taxon>Craniata</taxon>
        <taxon>Vertebrata</taxon>
        <taxon>Euteleostomi</taxon>
        <taxon>Actinopterygii</taxon>
        <taxon>Neopterygii</taxon>
        <taxon>Teleostei</taxon>
        <taxon>Ostariophysi</taxon>
        <taxon>Gymnotiformes</taxon>
        <taxon>Gymnotoidei</taxon>
        <taxon>Gymnotidae</taxon>
        <taxon>Electrophorus</taxon>
    </lineage>
</organism>
<dbReference type="EC" id="3.1.26.4" evidence="2"/>